<keyword evidence="3" id="KW-1185">Reference proteome</keyword>
<reference evidence="2 3" key="1">
    <citation type="submission" date="2015-08" db="EMBL/GenBank/DDBJ databases">
        <authorList>
            <person name="Babu N.S."/>
            <person name="Beckwith C.J."/>
            <person name="Beseler K.G."/>
            <person name="Brison A."/>
            <person name="Carone J.V."/>
            <person name="Caskin T.P."/>
            <person name="Diamond M."/>
            <person name="Durham M.E."/>
            <person name="Foxe J.M."/>
            <person name="Go M."/>
            <person name="Henderson B.A."/>
            <person name="Jones I.B."/>
            <person name="McGettigan J.A."/>
            <person name="Micheletti S.J."/>
            <person name="Nasrallah M.E."/>
            <person name="Ortiz D."/>
            <person name="Piller C.R."/>
            <person name="Privatt S.R."/>
            <person name="Schneider S.L."/>
            <person name="Sharp S."/>
            <person name="Smith T.C."/>
            <person name="Stanton J.D."/>
            <person name="Ullery H.E."/>
            <person name="Wilson R.J."/>
            <person name="Serrano M.G."/>
            <person name="Buck G."/>
            <person name="Lee V."/>
            <person name="Wang Y."/>
            <person name="Carvalho R."/>
            <person name="Voegtly L."/>
            <person name="Shi R."/>
            <person name="Duckworth R."/>
            <person name="Johnson A."/>
            <person name="Loviza R."/>
            <person name="Walstead R."/>
            <person name="Shah Z."/>
            <person name="Kiflezghi M."/>
            <person name="Wade K."/>
            <person name="Ball S.L."/>
            <person name="Bradley K.W."/>
            <person name="Asai D.J."/>
            <person name="Bowman C.A."/>
            <person name="Russell D.A."/>
            <person name="Pope W.H."/>
            <person name="Jacobs-Sera D."/>
            <person name="Hendrix R.W."/>
            <person name="Hatfull G.F."/>
        </authorList>
    </citation>
    <scope>NUCLEOTIDE SEQUENCE [LARGE SCALE GENOMIC DNA]</scope>
    <source>
        <strain evidence="2 3">DSM 27648</strain>
    </source>
</reference>
<protein>
    <submittedName>
        <fullName evidence="2">Methyltransferase</fullName>
    </submittedName>
</protein>
<dbReference type="STRING" id="1391654.AKJ09_03370"/>
<name>A0A0K1PTM1_9BACT</name>
<dbReference type="Gene3D" id="3.40.50.150">
    <property type="entry name" value="Vaccinia Virus protein VP39"/>
    <property type="match status" value="1"/>
</dbReference>
<dbReference type="InterPro" id="IPR029063">
    <property type="entry name" value="SAM-dependent_MTases_sf"/>
</dbReference>
<proteinExistence type="predicted"/>
<evidence type="ECO:0000313" key="2">
    <source>
        <dbReference type="EMBL" id="AKU96706.1"/>
    </source>
</evidence>
<gene>
    <name evidence="2" type="ORF">AKJ09_03370</name>
</gene>
<dbReference type="GO" id="GO:0032259">
    <property type="term" value="P:methylation"/>
    <property type="evidence" value="ECO:0007669"/>
    <property type="project" value="UniProtKB-KW"/>
</dbReference>
<organism evidence="2 3">
    <name type="scientific">Labilithrix luteola</name>
    <dbReference type="NCBI Taxonomy" id="1391654"/>
    <lineage>
        <taxon>Bacteria</taxon>
        <taxon>Pseudomonadati</taxon>
        <taxon>Myxococcota</taxon>
        <taxon>Polyangia</taxon>
        <taxon>Polyangiales</taxon>
        <taxon>Labilitrichaceae</taxon>
        <taxon>Labilithrix</taxon>
    </lineage>
</organism>
<keyword evidence="2" id="KW-0489">Methyltransferase</keyword>
<evidence type="ECO:0000313" key="3">
    <source>
        <dbReference type="Proteomes" id="UP000064967"/>
    </source>
</evidence>
<dbReference type="GO" id="GO:0008168">
    <property type="term" value="F:methyltransferase activity"/>
    <property type="evidence" value="ECO:0007669"/>
    <property type="project" value="UniProtKB-KW"/>
</dbReference>
<evidence type="ECO:0000259" key="1">
    <source>
        <dbReference type="Pfam" id="PF13649"/>
    </source>
</evidence>
<feature type="domain" description="Methyltransferase" evidence="1">
    <location>
        <begin position="1"/>
        <end position="70"/>
    </location>
</feature>
<dbReference type="InterPro" id="IPR041698">
    <property type="entry name" value="Methyltransf_25"/>
</dbReference>
<accession>A0A0K1PTM1</accession>
<dbReference type="EMBL" id="CP012333">
    <property type="protein sequence ID" value="AKU96706.1"/>
    <property type="molecule type" value="Genomic_DNA"/>
</dbReference>
<dbReference type="Proteomes" id="UP000064967">
    <property type="component" value="Chromosome"/>
</dbReference>
<dbReference type="Pfam" id="PF13649">
    <property type="entry name" value="Methyltransf_25"/>
    <property type="match status" value="1"/>
</dbReference>
<dbReference type="AlphaFoldDB" id="A0A0K1PTM1"/>
<dbReference type="CDD" id="cd02440">
    <property type="entry name" value="AdoMet_MTases"/>
    <property type="match status" value="1"/>
</dbReference>
<keyword evidence="2" id="KW-0808">Transferase</keyword>
<dbReference type="SUPFAM" id="SSF53335">
    <property type="entry name" value="S-adenosyl-L-methionine-dependent methyltransferases"/>
    <property type="match status" value="1"/>
</dbReference>
<dbReference type="KEGG" id="llu:AKJ09_03370"/>
<sequence length="211" mass="24472">MLENLRERLAREPAPIRARVKAHHGDMRTVRLKKRFPLVLCTFNTALHLYARQDVERWLARVREHLAPGGELVVDIGMPILEDLTRNPKTPFRIPSFVHPTAGRVKYHEYFDYDRVRQVVFVSMCFEPVDRKAKSGNDRRTAMPSDVSGGDSQFMTPLAHRQFFPQEWEALLHYNGFEATAVYGDFEGGPLVGTSDLMVWHARVRRGWRSR</sequence>